<sequence length="131" mass="14605">MNNSGKEVFPAEFMTSALTLNFCSPKAYNYVRKKFNASIPHPSTLRRLCSTVKASAGFTYEILPTLQRTAREKHPVTVLGALSMDEMAIRRHVEWDGKRISGYIDYDTGLDSDNLPVAKEALTFMLTAVNG</sequence>
<dbReference type="AlphaFoldDB" id="A0A8K0P674"/>
<comment type="caution">
    <text evidence="3">The sequence shown here is derived from an EMBL/GenBank/DDBJ whole genome shotgun (WGS) entry which is preliminary data.</text>
</comment>
<reference evidence="3" key="2">
    <citation type="submission" date="2017-10" db="EMBL/GenBank/DDBJ databases">
        <title>Ladona fulva Genome sequencing and assembly.</title>
        <authorList>
            <person name="Murali S."/>
            <person name="Richards S."/>
            <person name="Bandaranaike D."/>
            <person name="Bellair M."/>
            <person name="Blankenburg K."/>
            <person name="Chao H."/>
            <person name="Dinh H."/>
            <person name="Doddapaneni H."/>
            <person name="Dugan-Rocha S."/>
            <person name="Elkadiri S."/>
            <person name="Gnanaolivu R."/>
            <person name="Hernandez B."/>
            <person name="Skinner E."/>
            <person name="Javaid M."/>
            <person name="Lee S."/>
            <person name="Li M."/>
            <person name="Ming W."/>
            <person name="Munidasa M."/>
            <person name="Muniz J."/>
            <person name="Nguyen L."/>
            <person name="Hughes D."/>
            <person name="Osuji N."/>
            <person name="Pu L.-L."/>
            <person name="Puazo M."/>
            <person name="Qu C."/>
            <person name="Quiroz J."/>
            <person name="Raj R."/>
            <person name="Weissenberger G."/>
            <person name="Xin Y."/>
            <person name="Zou X."/>
            <person name="Han Y."/>
            <person name="Worley K."/>
            <person name="Muzny D."/>
            <person name="Gibbs R."/>
        </authorList>
    </citation>
    <scope>NUCLEOTIDE SEQUENCE</scope>
    <source>
        <strain evidence="3">Sampled in the wild</strain>
    </source>
</reference>
<feature type="domain" description="Transposable element P transposase-like RNase H" evidence="2">
    <location>
        <begin position="55"/>
        <end position="131"/>
    </location>
</feature>
<dbReference type="Proteomes" id="UP000792457">
    <property type="component" value="Unassembled WGS sequence"/>
</dbReference>
<dbReference type="InterPro" id="IPR048365">
    <property type="entry name" value="TNP-like_RNaseH_N"/>
</dbReference>
<proteinExistence type="predicted"/>
<evidence type="ECO:0000259" key="2">
    <source>
        <dbReference type="Pfam" id="PF21787"/>
    </source>
</evidence>
<evidence type="ECO:0000259" key="1">
    <source>
        <dbReference type="Pfam" id="PF12017"/>
    </source>
</evidence>
<keyword evidence="4" id="KW-1185">Reference proteome</keyword>
<dbReference type="InterPro" id="IPR021896">
    <property type="entry name" value="THAP9-like_HTH"/>
</dbReference>
<organism evidence="3 4">
    <name type="scientific">Ladona fulva</name>
    <name type="common">Scarce chaser dragonfly</name>
    <name type="synonym">Libellula fulva</name>
    <dbReference type="NCBI Taxonomy" id="123851"/>
    <lineage>
        <taxon>Eukaryota</taxon>
        <taxon>Metazoa</taxon>
        <taxon>Ecdysozoa</taxon>
        <taxon>Arthropoda</taxon>
        <taxon>Hexapoda</taxon>
        <taxon>Insecta</taxon>
        <taxon>Pterygota</taxon>
        <taxon>Palaeoptera</taxon>
        <taxon>Odonata</taxon>
        <taxon>Epiprocta</taxon>
        <taxon>Anisoptera</taxon>
        <taxon>Libelluloidea</taxon>
        <taxon>Libellulidae</taxon>
        <taxon>Ladona</taxon>
    </lineage>
</organism>
<dbReference type="Pfam" id="PF21787">
    <property type="entry name" value="TNP-like_RNaseH_N"/>
    <property type="match status" value="1"/>
</dbReference>
<name>A0A8K0P674_LADFU</name>
<dbReference type="Pfam" id="PF12017">
    <property type="entry name" value="Tnp_P_element"/>
    <property type="match status" value="1"/>
</dbReference>
<evidence type="ECO:0000313" key="4">
    <source>
        <dbReference type="Proteomes" id="UP000792457"/>
    </source>
</evidence>
<protein>
    <recommendedName>
        <fullName evidence="5">Transposase</fullName>
    </recommendedName>
</protein>
<reference evidence="3" key="1">
    <citation type="submission" date="2013-04" db="EMBL/GenBank/DDBJ databases">
        <authorList>
            <person name="Qu J."/>
            <person name="Murali S.C."/>
            <person name="Bandaranaike D."/>
            <person name="Bellair M."/>
            <person name="Blankenburg K."/>
            <person name="Chao H."/>
            <person name="Dinh H."/>
            <person name="Doddapaneni H."/>
            <person name="Downs B."/>
            <person name="Dugan-Rocha S."/>
            <person name="Elkadiri S."/>
            <person name="Gnanaolivu R.D."/>
            <person name="Hernandez B."/>
            <person name="Javaid M."/>
            <person name="Jayaseelan J.C."/>
            <person name="Lee S."/>
            <person name="Li M."/>
            <person name="Ming W."/>
            <person name="Munidasa M."/>
            <person name="Muniz J."/>
            <person name="Nguyen L."/>
            <person name="Ongeri F."/>
            <person name="Osuji N."/>
            <person name="Pu L.-L."/>
            <person name="Puazo M."/>
            <person name="Qu C."/>
            <person name="Quiroz J."/>
            <person name="Raj R."/>
            <person name="Weissenberger G."/>
            <person name="Xin Y."/>
            <person name="Zou X."/>
            <person name="Han Y."/>
            <person name="Richards S."/>
            <person name="Worley K."/>
            <person name="Muzny D."/>
            <person name="Gibbs R."/>
        </authorList>
    </citation>
    <scope>NUCLEOTIDE SEQUENCE</scope>
    <source>
        <strain evidence="3">Sampled in the wild</strain>
    </source>
</reference>
<evidence type="ECO:0000313" key="3">
    <source>
        <dbReference type="EMBL" id="KAG8232339.1"/>
    </source>
</evidence>
<feature type="domain" description="THAP9-like helix-turn-helix" evidence="1">
    <location>
        <begin position="3"/>
        <end position="47"/>
    </location>
</feature>
<dbReference type="OrthoDB" id="7312725at2759"/>
<evidence type="ECO:0008006" key="5">
    <source>
        <dbReference type="Google" id="ProtNLM"/>
    </source>
</evidence>
<accession>A0A8K0P674</accession>
<dbReference type="EMBL" id="KZ308612">
    <property type="protein sequence ID" value="KAG8232339.1"/>
    <property type="molecule type" value="Genomic_DNA"/>
</dbReference>
<gene>
    <name evidence="3" type="ORF">J437_LFUL012929</name>
</gene>